<dbReference type="AlphaFoldDB" id="A0A9P6F1D2"/>
<name>A0A9P6F1D2_9FUNG</name>
<gene>
    <name evidence="1" type="ORF">EC957_003933</name>
</gene>
<keyword evidence="2" id="KW-1185">Reference proteome</keyword>
<reference evidence="1" key="1">
    <citation type="journal article" date="2020" name="Fungal Divers.">
        <title>Resolving the Mortierellaceae phylogeny through synthesis of multi-gene phylogenetics and phylogenomics.</title>
        <authorList>
            <person name="Vandepol N."/>
            <person name="Liber J."/>
            <person name="Desiro A."/>
            <person name="Na H."/>
            <person name="Kennedy M."/>
            <person name="Barry K."/>
            <person name="Grigoriev I.V."/>
            <person name="Miller A.N."/>
            <person name="O'Donnell K."/>
            <person name="Stajich J.E."/>
            <person name="Bonito G."/>
        </authorList>
    </citation>
    <scope>NUCLEOTIDE SEQUENCE</scope>
    <source>
        <strain evidence="1">NRRL 2591</strain>
    </source>
</reference>
<proteinExistence type="predicted"/>
<sequence>MGGEMDFEHKDGRPIGSRMPLYRSILDDIKKATADLKPLDLSSSDLGGVDLGYYELCLDLGMPYFILFPKDPDTHKVLSWMHARRMPYSSKSLLHPLLKRLSETFACFSLEYGDGYDGYGMEYESYNDSHYSYEDGYGGYGRGYGSYSDKHYSNVDWSPDFTACSTDDCGMCGNCDY</sequence>
<dbReference type="Proteomes" id="UP000723463">
    <property type="component" value="Unassembled WGS sequence"/>
</dbReference>
<dbReference type="EMBL" id="JAAAXW010000193">
    <property type="protein sequence ID" value="KAF9540648.1"/>
    <property type="molecule type" value="Genomic_DNA"/>
</dbReference>
<evidence type="ECO:0000313" key="1">
    <source>
        <dbReference type="EMBL" id="KAF9540648.1"/>
    </source>
</evidence>
<organism evidence="1 2">
    <name type="scientific">Mortierella hygrophila</name>
    <dbReference type="NCBI Taxonomy" id="979708"/>
    <lineage>
        <taxon>Eukaryota</taxon>
        <taxon>Fungi</taxon>
        <taxon>Fungi incertae sedis</taxon>
        <taxon>Mucoromycota</taxon>
        <taxon>Mortierellomycotina</taxon>
        <taxon>Mortierellomycetes</taxon>
        <taxon>Mortierellales</taxon>
        <taxon>Mortierellaceae</taxon>
        <taxon>Mortierella</taxon>
    </lineage>
</organism>
<protein>
    <submittedName>
        <fullName evidence="1">Uncharacterized protein</fullName>
    </submittedName>
</protein>
<comment type="caution">
    <text evidence="1">The sequence shown here is derived from an EMBL/GenBank/DDBJ whole genome shotgun (WGS) entry which is preliminary data.</text>
</comment>
<accession>A0A9P6F1D2</accession>
<evidence type="ECO:0000313" key="2">
    <source>
        <dbReference type="Proteomes" id="UP000723463"/>
    </source>
</evidence>